<dbReference type="EMBL" id="AQHF01000020">
    <property type="protein sequence ID" value="MBE0345704.1"/>
    <property type="molecule type" value="Genomic_DNA"/>
</dbReference>
<accession>A0A8I0MV21</accession>
<name>A0A8I0MV21_9GAMM</name>
<organism evidence="1 2">
    <name type="scientific">Pseudoalteromonas peptidolytica F12-50-A1</name>
    <dbReference type="NCBI Taxonomy" id="1315280"/>
    <lineage>
        <taxon>Bacteria</taxon>
        <taxon>Pseudomonadati</taxon>
        <taxon>Pseudomonadota</taxon>
        <taxon>Gammaproteobacteria</taxon>
        <taxon>Alteromonadales</taxon>
        <taxon>Pseudoalteromonadaceae</taxon>
        <taxon>Pseudoalteromonas</taxon>
    </lineage>
</organism>
<protein>
    <submittedName>
        <fullName evidence="1">Uncharacterized protein</fullName>
    </submittedName>
</protein>
<reference evidence="1 2" key="1">
    <citation type="submission" date="2015-06" db="EMBL/GenBank/DDBJ databases">
        <title>Genome sequence of Pseudoalteromonas peptidolytica.</title>
        <authorList>
            <person name="Xie B.-B."/>
            <person name="Rong J.-C."/>
            <person name="Qin Q.-L."/>
            <person name="Zhang Y.-Z."/>
        </authorList>
    </citation>
    <scope>NUCLEOTIDE SEQUENCE [LARGE SCALE GENOMIC DNA]</scope>
    <source>
        <strain evidence="1 2">F12-50-A1</strain>
    </source>
</reference>
<evidence type="ECO:0000313" key="1">
    <source>
        <dbReference type="EMBL" id="MBE0345704.1"/>
    </source>
</evidence>
<keyword evidence="2" id="KW-1185">Reference proteome</keyword>
<evidence type="ECO:0000313" key="2">
    <source>
        <dbReference type="Proteomes" id="UP000660708"/>
    </source>
</evidence>
<comment type="caution">
    <text evidence="1">The sequence shown here is derived from an EMBL/GenBank/DDBJ whole genome shotgun (WGS) entry which is preliminary data.</text>
</comment>
<gene>
    <name evidence="1" type="ORF">PPEP_a0639</name>
</gene>
<dbReference type="AlphaFoldDB" id="A0A8I0MV21"/>
<sequence>MKGWYEKSCQRIGSPANFAFTIVDVSIGSFYKNKKNQGASLFAAPQS</sequence>
<dbReference type="Proteomes" id="UP000660708">
    <property type="component" value="Unassembled WGS sequence"/>
</dbReference>
<proteinExistence type="predicted"/>